<keyword evidence="9" id="KW-1185">Reference proteome</keyword>
<dbReference type="GO" id="GO:0003677">
    <property type="term" value="F:DNA binding"/>
    <property type="evidence" value="ECO:0007669"/>
    <property type="project" value="UniProtKB-KW"/>
</dbReference>
<keyword evidence="4" id="KW-0238">DNA-binding</keyword>
<evidence type="ECO:0000256" key="5">
    <source>
        <dbReference type="ARBA" id="ARBA00023242"/>
    </source>
</evidence>
<feature type="region of interest" description="Disordered" evidence="6">
    <location>
        <begin position="101"/>
        <end position="137"/>
    </location>
</feature>
<dbReference type="HOGENOM" id="CLU_045412_0_0_1"/>
<sequence length="406" mass="45152">MPPSSAIQQSLSSQLPTYASRLPATLINLCESLLARSRQRAANLKPDEEIARAYACCEIACKRLRAQCRLPAVKTGGAPCKPAVYKKLLIFLERVLDDEGTAATTSTTPQKSASKKRTANGNIKPVVESPKKTPTRKSMANTFVGKIKSSHAPGAQSHGEAPKFTMPSIRTLCKTFSTPLLAPHVYTGTCVVLKLAGLWPRDEQDQETGEERWKDNPRGSSFDEVVTGLLIALYLMTLTKMQSAKMTTTVYKATCSRSAEVLEYKPGAPGVEEWIRTINRDGYCRGQDWWGSVPDSVFDFDPNNDRDLYEFDHDDGDDELLAGRSSRRRLPPSARSKRREEEKEEQDDPEGVLLPGLATMMQDAYDLLSEDRQHDFAVWKTAFLRRLDKLDKQPPRPSSSKAVAAK</sequence>
<gene>
    <name evidence="8" type="ORF">A1O9_09789</name>
</gene>
<comment type="caution">
    <text evidence="8">The sequence shown here is derived from an EMBL/GenBank/DDBJ whole genome shotgun (WGS) entry which is preliminary data.</text>
</comment>
<comment type="subcellular location">
    <subcellularLocation>
        <location evidence="1">Nucleus</location>
    </subcellularLocation>
</comment>
<name>A0A072P1K0_9EURO</name>
<evidence type="ECO:0000256" key="6">
    <source>
        <dbReference type="SAM" id="MobiDB-lite"/>
    </source>
</evidence>
<evidence type="ECO:0000256" key="1">
    <source>
        <dbReference type="ARBA" id="ARBA00004123"/>
    </source>
</evidence>
<dbReference type="GeneID" id="25284697"/>
<comment type="similarity">
    <text evidence="2">Belongs to the ORC6 family.</text>
</comment>
<dbReference type="GO" id="GO:0005664">
    <property type="term" value="C:nuclear origin of replication recognition complex"/>
    <property type="evidence" value="ECO:0007669"/>
    <property type="project" value="InterPro"/>
</dbReference>
<proteinExistence type="inferred from homology"/>
<dbReference type="Pfam" id="PF05460">
    <property type="entry name" value="ORC6"/>
    <property type="match status" value="1"/>
</dbReference>
<organism evidence="8 9">
    <name type="scientific">Exophiala aquamarina CBS 119918</name>
    <dbReference type="NCBI Taxonomy" id="1182545"/>
    <lineage>
        <taxon>Eukaryota</taxon>
        <taxon>Fungi</taxon>
        <taxon>Dikarya</taxon>
        <taxon>Ascomycota</taxon>
        <taxon>Pezizomycotina</taxon>
        <taxon>Eurotiomycetes</taxon>
        <taxon>Chaetothyriomycetidae</taxon>
        <taxon>Chaetothyriales</taxon>
        <taxon>Herpotrichiellaceae</taxon>
        <taxon>Exophiala</taxon>
    </lineage>
</organism>
<dbReference type="AlphaFoldDB" id="A0A072P1K0"/>
<dbReference type="InterPro" id="IPR008721">
    <property type="entry name" value="ORC6_cyclin_first"/>
</dbReference>
<dbReference type="VEuPathDB" id="FungiDB:A1O9_09789"/>
<keyword evidence="3" id="KW-0235">DNA replication</keyword>
<evidence type="ECO:0000313" key="9">
    <source>
        <dbReference type="Proteomes" id="UP000027920"/>
    </source>
</evidence>
<reference evidence="8 9" key="1">
    <citation type="submission" date="2013-03" db="EMBL/GenBank/DDBJ databases">
        <title>The Genome Sequence of Exophiala aquamarina CBS 119918.</title>
        <authorList>
            <consortium name="The Broad Institute Genomics Platform"/>
            <person name="Cuomo C."/>
            <person name="de Hoog S."/>
            <person name="Gorbushina A."/>
            <person name="Walker B."/>
            <person name="Young S.K."/>
            <person name="Zeng Q."/>
            <person name="Gargeya S."/>
            <person name="Fitzgerald M."/>
            <person name="Haas B."/>
            <person name="Abouelleil A."/>
            <person name="Allen A.W."/>
            <person name="Alvarado L."/>
            <person name="Arachchi H.M."/>
            <person name="Berlin A.M."/>
            <person name="Chapman S.B."/>
            <person name="Gainer-Dewar J."/>
            <person name="Goldberg J."/>
            <person name="Griggs A."/>
            <person name="Gujja S."/>
            <person name="Hansen M."/>
            <person name="Howarth C."/>
            <person name="Imamovic A."/>
            <person name="Ireland A."/>
            <person name="Larimer J."/>
            <person name="McCowan C."/>
            <person name="Murphy C."/>
            <person name="Pearson M."/>
            <person name="Poon T.W."/>
            <person name="Priest M."/>
            <person name="Roberts A."/>
            <person name="Saif S."/>
            <person name="Shea T."/>
            <person name="Sisk P."/>
            <person name="Sykes S."/>
            <person name="Wortman J."/>
            <person name="Nusbaum C."/>
            <person name="Birren B."/>
        </authorList>
    </citation>
    <scope>NUCLEOTIDE SEQUENCE [LARGE SCALE GENOMIC DNA]</scope>
    <source>
        <strain evidence="8 9">CBS 119918</strain>
    </source>
</reference>
<dbReference type="EMBL" id="AMGV01000011">
    <property type="protein sequence ID" value="KEF53994.1"/>
    <property type="molecule type" value="Genomic_DNA"/>
</dbReference>
<feature type="compositionally biased region" description="Polar residues" evidence="6">
    <location>
        <begin position="102"/>
        <end position="112"/>
    </location>
</feature>
<feature type="domain" description="ORC6 first cyclin-like" evidence="7">
    <location>
        <begin position="13"/>
        <end position="97"/>
    </location>
</feature>
<protein>
    <recommendedName>
        <fullName evidence="7">ORC6 first cyclin-like domain-containing protein</fullName>
    </recommendedName>
</protein>
<evidence type="ECO:0000256" key="3">
    <source>
        <dbReference type="ARBA" id="ARBA00022705"/>
    </source>
</evidence>
<evidence type="ECO:0000256" key="4">
    <source>
        <dbReference type="ARBA" id="ARBA00023125"/>
    </source>
</evidence>
<evidence type="ECO:0000313" key="8">
    <source>
        <dbReference type="EMBL" id="KEF53994.1"/>
    </source>
</evidence>
<feature type="region of interest" description="Disordered" evidence="6">
    <location>
        <begin position="317"/>
        <end position="353"/>
    </location>
</feature>
<accession>A0A072P1K0</accession>
<dbReference type="Proteomes" id="UP000027920">
    <property type="component" value="Unassembled WGS sequence"/>
</dbReference>
<evidence type="ECO:0000256" key="2">
    <source>
        <dbReference type="ARBA" id="ARBA00010840"/>
    </source>
</evidence>
<dbReference type="GO" id="GO:0006260">
    <property type="term" value="P:DNA replication"/>
    <property type="evidence" value="ECO:0007669"/>
    <property type="project" value="UniProtKB-KW"/>
</dbReference>
<dbReference type="STRING" id="1182545.A0A072P1K0"/>
<dbReference type="RefSeq" id="XP_013256584.1">
    <property type="nucleotide sequence ID" value="XM_013401130.1"/>
</dbReference>
<dbReference type="OrthoDB" id="5367324at2759"/>
<keyword evidence="5" id="KW-0539">Nucleus</keyword>
<evidence type="ECO:0000259" key="7">
    <source>
        <dbReference type="Pfam" id="PF05460"/>
    </source>
</evidence>